<reference evidence="14 15" key="1">
    <citation type="submission" date="2020-08" db="EMBL/GenBank/DDBJ databases">
        <title>Sequencing the genomes of 1000 actinobacteria strains.</title>
        <authorList>
            <person name="Klenk H.-P."/>
        </authorList>
    </citation>
    <scope>NUCLEOTIDE SEQUENCE [LARGE SCALE GENOMIC DNA]</scope>
    <source>
        <strain evidence="14 15">DSM 40483</strain>
    </source>
</reference>
<evidence type="ECO:0000256" key="7">
    <source>
        <dbReference type="ARBA" id="ARBA00023014"/>
    </source>
</evidence>
<evidence type="ECO:0000256" key="4">
    <source>
        <dbReference type="ARBA" id="ARBA00022485"/>
    </source>
</evidence>
<comment type="subcellular location">
    <subcellularLocation>
        <location evidence="2">Cytoplasm</location>
    </subcellularLocation>
</comment>
<dbReference type="GO" id="GO:0045892">
    <property type="term" value="P:negative regulation of DNA-templated transcription"/>
    <property type="evidence" value="ECO:0007669"/>
    <property type="project" value="TreeGrafter"/>
</dbReference>
<keyword evidence="8" id="KW-0805">Transcription regulation</keyword>
<organism evidence="14 15">
    <name type="scientific">Streptomyces luteogriseus</name>
    <dbReference type="NCBI Taxonomy" id="68233"/>
    <lineage>
        <taxon>Bacteria</taxon>
        <taxon>Bacillati</taxon>
        <taxon>Actinomycetota</taxon>
        <taxon>Actinomycetes</taxon>
        <taxon>Kitasatosporales</taxon>
        <taxon>Streptomycetaceae</taxon>
        <taxon>Streptomyces</taxon>
    </lineage>
</organism>
<sequence>MSGGHNLAGARPALALGIPDFVVEAREPVQCRVDPDAYFVEGLRQSDAEALCDGCSFLDVCEAFALDRPELFGVWGGTTRRERERRRRGGPAVGVGAAAS</sequence>
<comment type="caution">
    <text evidence="14">The sequence shown here is derived from an EMBL/GenBank/DDBJ whole genome shotgun (WGS) entry which is preliminary data.</text>
</comment>
<dbReference type="PROSITE" id="PS51674">
    <property type="entry name" value="4FE4S_WBL"/>
    <property type="match status" value="1"/>
</dbReference>
<dbReference type="GO" id="GO:0046872">
    <property type="term" value="F:metal ion binding"/>
    <property type="evidence" value="ECO:0007669"/>
    <property type="project" value="UniProtKB-KW"/>
</dbReference>
<evidence type="ECO:0000256" key="10">
    <source>
        <dbReference type="ARBA" id="ARBA00023157"/>
    </source>
</evidence>
<dbReference type="RefSeq" id="WP_184907559.1">
    <property type="nucleotide sequence ID" value="NZ_JACHMS010000001.1"/>
</dbReference>
<evidence type="ECO:0000313" key="14">
    <source>
        <dbReference type="EMBL" id="MBB4711161.1"/>
    </source>
</evidence>
<dbReference type="EMBL" id="JACHMS010000001">
    <property type="protein sequence ID" value="MBB4711161.1"/>
    <property type="molecule type" value="Genomic_DNA"/>
</dbReference>
<keyword evidence="11" id="KW-0804">Transcription</keyword>
<evidence type="ECO:0000256" key="2">
    <source>
        <dbReference type="ARBA" id="ARBA00004496"/>
    </source>
</evidence>
<feature type="region of interest" description="Disordered" evidence="12">
    <location>
        <begin position="78"/>
        <end position="100"/>
    </location>
</feature>
<keyword evidence="5" id="KW-0479">Metal-binding</keyword>
<dbReference type="Pfam" id="PF02467">
    <property type="entry name" value="Whib"/>
    <property type="match status" value="1"/>
</dbReference>
<keyword evidence="4" id="KW-0004">4Fe-4S</keyword>
<evidence type="ECO:0000256" key="3">
    <source>
        <dbReference type="ARBA" id="ARBA00006597"/>
    </source>
</evidence>
<dbReference type="Proteomes" id="UP000565089">
    <property type="component" value="Unassembled WGS sequence"/>
</dbReference>
<dbReference type="GO" id="GO:0045454">
    <property type="term" value="P:cell redox homeostasis"/>
    <property type="evidence" value="ECO:0007669"/>
    <property type="project" value="TreeGrafter"/>
</dbReference>
<keyword evidence="15" id="KW-1185">Reference proteome</keyword>
<evidence type="ECO:0000259" key="13">
    <source>
        <dbReference type="PROSITE" id="PS51674"/>
    </source>
</evidence>
<dbReference type="GO" id="GO:0005737">
    <property type="term" value="C:cytoplasm"/>
    <property type="evidence" value="ECO:0007669"/>
    <property type="project" value="UniProtKB-SubCell"/>
</dbReference>
<dbReference type="GO" id="GO:0003677">
    <property type="term" value="F:DNA binding"/>
    <property type="evidence" value="ECO:0007669"/>
    <property type="project" value="UniProtKB-KW"/>
</dbReference>
<keyword evidence="9" id="KW-0238">DNA-binding</keyword>
<keyword evidence="6" id="KW-0408">Iron</keyword>
<keyword evidence="7" id="KW-0411">Iron-sulfur</keyword>
<evidence type="ECO:0000256" key="12">
    <source>
        <dbReference type="SAM" id="MobiDB-lite"/>
    </source>
</evidence>
<dbReference type="InterPro" id="IPR034768">
    <property type="entry name" value="4FE4S_WBL"/>
</dbReference>
<evidence type="ECO:0000313" key="15">
    <source>
        <dbReference type="Proteomes" id="UP000565089"/>
    </source>
</evidence>
<dbReference type="AlphaFoldDB" id="A0A7W7DI81"/>
<evidence type="ECO:0000256" key="9">
    <source>
        <dbReference type="ARBA" id="ARBA00023125"/>
    </source>
</evidence>
<proteinExistence type="inferred from homology"/>
<dbReference type="PANTHER" id="PTHR38839">
    <property type="entry name" value="TRANSCRIPTIONAL REGULATOR WHID-RELATED"/>
    <property type="match status" value="1"/>
</dbReference>
<dbReference type="GO" id="GO:0051539">
    <property type="term" value="F:4 iron, 4 sulfur cluster binding"/>
    <property type="evidence" value="ECO:0007669"/>
    <property type="project" value="UniProtKB-KW"/>
</dbReference>
<comment type="cofactor">
    <cofactor evidence="1">
        <name>[4Fe-4S] cluster</name>
        <dbReference type="ChEBI" id="CHEBI:49883"/>
    </cofactor>
</comment>
<keyword evidence="10" id="KW-1015">Disulfide bond</keyword>
<dbReference type="GO" id="GO:0047134">
    <property type="term" value="F:protein-disulfide reductase [NAD(P)H] activity"/>
    <property type="evidence" value="ECO:0007669"/>
    <property type="project" value="TreeGrafter"/>
</dbReference>
<evidence type="ECO:0000256" key="8">
    <source>
        <dbReference type="ARBA" id="ARBA00023015"/>
    </source>
</evidence>
<comment type="similarity">
    <text evidence="3">Belongs to the WhiB family.</text>
</comment>
<evidence type="ECO:0000256" key="11">
    <source>
        <dbReference type="ARBA" id="ARBA00023163"/>
    </source>
</evidence>
<evidence type="ECO:0000256" key="6">
    <source>
        <dbReference type="ARBA" id="ARBA00023004"/>
    </source>
</evidence>
<dbReference type="InterPro" id="IPR003482">
    <property type="entry name" value="Whib"/>
</dbReference>
<name>A0A7W7DI81_9ACTN</name>
<evidence type="ECO:0000256" key="1">
    <source>
        <dbReference type="ARBA" id="ARBA00001966"/>
    </source>
</evidence>
<protein>
    <submittedName>
        <fullName evidence="14">WhiB family redox-sensing transcriptional regulator</fullName>
    </submittedName>
</protein>
<accession>A0A7W7DI81</accession>
<dbReference type="GeneID" id="95799779"/>
<gene>
    <name evidence="14" type="ORF">BJ965_001043</name>
</gene>
<evidence type="ECO:0000256" key="5">
    <source>
        <dbReference type="ARBA" id="ARBA00022723"/>
    </source>
</evidence>
<feature type="domain" description="4Fe-4S Wbl-type" evidence="13">
    <location>
        <begin position="30"/>
        <end position="85"/>
    </location>
</feature>